<protein>
    <recommendedName>
        <fullName evidence="3">Fungal-type protein kinase domain-containing protein</fullName>
    </recommendedName>
</protein>
<keyword evidence="2" id="KW-1185">Reference proteome</keyword>
<dbReference type="PANTHER" id="PTHR38797">
    <property type="entry name" value="NUCLEAR PORE COMPLEX PROTEIN NUP85-RELATED"/>
    <property type="match status" value="1"/>
</dbReference>
<proteinExistence type="predicted"/>
<evidence type="ECO:0008006" key="3">
    <source>
        <dbReference type="Google" id="ProtNLM"/>
    </source>
</evidence>
<dbReference type="InterPro" id="IPR022085">
    <property type="entry name" value="OpdG"/>
</dbReference>
<gene>
    <name evidence="1" type="ORF">CLO192961_LOCUS154672</name>
</gene>
<dbReference type="InterPro" id="IPR053204">
    <property type="entry name" value="Oxopyrrolidines_Biosynth-assoc"/>
</dbReference>
<dbReference type="PANTHER" id="PTHR38797:SF6">
    <property type="match status" value="1"/>
</dbReference>
<reference evidence="1 2" key="1">
    <citation type="submission" date="2019-06" db="EMBL/GenBank/DDBJ databases">
        <authorList>
            <person name="Broberg M."/>
        </authorList>
    </citation>
    <scope>NUCLEOTIDE SEQUENCE [LARGE SCALE GENOMIC DNA]</scope>
</reference>
<accession>A0ABY6U1K5</accession>
<name>A0ABY6U1K5_BIOOC</name>
<sequence length="286" mass="32361">MAATSGNLPASKPKIVIDDLVSKCPERDIIFKPTTEDGSSIVDAVKQIIALTTAAAIEAAAVKGPPPHKKYSSRVDALWLHLGTVNAVLIALGKRIPHDQQSKLVEFTAHLQQARVSDPTNVGILSFEGRRVWLDMPYLSRNFADVSLRDSGDCMIDQRNIDFANLTAFLAQLAEIKFMTYHESIDWNLFSLQCIFREDHQVTKQDIRVACMWLIYAPEKVWTDIQLGRKIDIPVKINQFKPEFWPKWKEFLQGLLDRPTDAAKDQDIQDLMQRALQSMNNTEATK</sequence>
<dbReference type="Proteomes" id="UP000766486">
    <property type="component" value="Unassembled WGS sequence"/>
</dbReference>
<comment type="caution">
    <text evidence="1">The sequence shown here is derived from an EMBL/GenBank/DDBJ whole genome shotgun (WGS) entry which is preliminary data.</text>
</comment>
<evidence type="ECO:0000313" key="1">
    <source>
        <dbReference type="EMBL" id="VUC24939.1"/>
    </source>
</evidence>
<dbReference type="Pfam" id="PF12311">
    <property type="entry name" value="DUF3632"/>
    <property type="match status" value="1"/>
</dbReference>
<dbReference type="EMBL" id="CABFNS010000729">
    <property type="protein sequence ID" value="VUC24939.1"/>
    <property type="molecule type" value="Genomic_DNA"/>
</dbReference>
<organism evidence="1 2">
    <name type="scientific">Bionectria ochroleuca</name>
    <name type="common">Gliocladium roseum</name>
    <dbReference type="NCBI Taxonomy" id="29856"/>
    <lineage>
        <taxon>Eukaryota</taxon>
        <taxon>Fungi</taxon>
        <taxon>Dikarya</taxon>
        <taxon>Ascomycota</taxon>
        <taxon>Pezizomycotina</taxon>
        <taxon>Sordariomycetes</taxon>
        <taxon>Hypocreomycetidae</taxon>
        <taxon>Hypocreales</taxon>
        <taxon>Bionectriaceae</taxon>
        <taxon>Clonostachys</taxon>
    </lineage>
</organism>
<evidence type="ECO:0000313" key="2">
    <source>
        <dbReference type="Proteomes" id="UP000766486"/>
    </source>
</evidence>